<evidence type="ECO:0000313" key="3">
    <source>
        <dbReference type="Proteomes" id="UP001501222"/>
    </source>
</evidence>
<gene>
    <name evidence="2" type="ORF">GCM10022235_29230</name>
</gene>
<sequence length="333" mass="35981">MLANRPTSLQRAVVCTVIALVALVSPNQAYGNPPKPVGDYVLTCDPLSGECTWRLRSAVHDPGQRKHIPGKPGGKTAKPACNFKGAAQACTNSVLGNWSNSQQCYLQREVPDPPPGDPRWEGHTDGSVWACVREQGYNLGRHYVTRWLWLPGPPETVVTDPVTLAYQAIAKMNLQAPQVRSAPGVGEVGLVNMPVWLWVERSESTYGPITRFAEVPGLRVTATGVVKAIDWKMGDGKTVRCEGAGTPYSKAKGISDSPDCGYRYRKTSHSQPNCQYPVSATAQWSITWESTLGDTGQIDMTQQATTQLRIGEAVPVLVDPGGGQPTVESPDNC</sequence>
<organism evidence="2 3">
    <name type="scientific">Kribbella ginsengisoli</name>
    <dbReference type="NCBI Taxonomy" id="363865"/>
    <lineage>
        <taxon>Bacteria</taxon>
        <taxon>Bacillati</taxon>
        <taxon>Actinomycetota</taxon>
        <taxon>Actinomycetes</taxon>
        <taxon>Propionibacteriales</taxon>
        <taxon>Kribbellaceae</taxon>
        <taxon>Kribbella</taxon>
    </lineage>
</organism>
<evidence type="ECO:0008006" key="4">
    <source>
        <dbReference type="Google" id="ProtNLM"/>
    </source>
</evidence>
<feature type="chain" id="PRO_5045905541" description="ATP/GTP-binding protein" evidence="1">
    <location>
        <begin position="32"/>
        <end position="333"/>
    </location>
</feature>
<evidence type="ECO:0000256" key="1">
    <source>
        <dbReference type="SAM" id="SignalP"/>
    </source>
</evidence>
<comment type="caution">
    <text evidence="2">The sequence shown here is derived from an EMBL/GenBank/DDBJ whole genome shotgun (WGS) entry which is preliminary data.</text>
</comment>
<dbReference type="EMBL" id="BAABAA010000003">
    <property type="protein sequence ID" value="GAA3559185.1"/>
    <property type="molecule type" value="Genomic_DNA"/>
</dbReference>
<dbReference type="Proteomes" id="UP001501222">
    <property type="component" value="Unassembled WGS sequence"/>
</dbReference>
<reference evidence="3" key="1">
    <citation type="journal article" date="2019" name="Int. J. Syst. Evol. Microbiol.">
        <title>The Global Catalogue of Microorganisms (GCM) 10K type strain sequencing project: providing services to taxonomists for standard genome sequencing and annotation.</title>
        <authorList>
            <consortium name="The Broad Institute Genomics Platform"/>
            <consortium name="The Broad Institute Genome Sequencing Center for Infectious Disease"/>
            <person name="Wu L."/>
            <person name="Ma J."/>
        </authorList>
    </citation>
    <scope>NUCLEOTIDE SEQUENCE [LARGE SCALE GENOMIC DNA]</scope>
    <source>
        <strain evidence="3">JCM 16928</strain>
    </source>
</reference>
<keyword evidence="3" id="KW-1185">Reference proteome</keyword>
<feature type="signal peptide" evidence="1">
    <location>
        <begin position="1"/>
        <end position="31"/>
    </location>
</feature>
<keyword evidence="1" id="KW-0732">Signal</keyword>
<evidence type="ECO:0000313" key="2">
    <source>
        <dbReference type="EMBL" id="GAA3559185.1"/>
    </source>
</evidence>
<protein>
    <recommendedName>
        <fullName evidence="4">ATP/GTP-binding protein</fullName>
    </recommendedName>
</protein>
<name>A0ABP6WZS2_9ACTN</name>
<proteinExistence type="predicted"/>
<accession>A0ABP6WZS2</accession>